<keyword evidence="2" id="KW-1133">Transmembrane helix</keyword>
<evidence type="ECO:0000313" key="5">
    <source>
        <dbReference type="Proteomes" id="UP000030151"/>
    </source>
</evidence>
<dbReference type="Pfam" id="PF20163">
    <property type="entry name" value="DUF6536"/>
    <property type="match status" value="1"/>
</dbReference>
<dbReference type="InterPro" id="IPR046623">
    <property type="entry name" value="DUF6536"/>
</dbReference>
<name>A0A014QZB5_9HYPO</name>
<accession>A0A014QZB5</accession>
<dbReference type="HOGENOM" id="CLU_010112_0_1_1"/>
<keyword evidence="2" id="KW-0472">Membrane</keyword>
<evidence type="ECO:0000256" key="2">
    <source>
        <dbReference type="SAM" id="Phobius"/>
    </source>
</evidence>
<sequence>MPESGSQPQEYELTRLHGSATRNFRVRSPSHHPEYLPYATTAMLGRYIPEANPNSPRAESLLAKLSKRSTMLRIQTGLTALVAVINTVAWIWAAATHDMDARGVGTLFTGSCRDAANLNKVAHLILNGLSTLFLGAGNYCMQILAAPSRGDLNKAHAVGDWLEIGVPSLRNIRKLHRQKVILWFALGIVSILLHLVWNSTLFASMPFAIFVGTLVTSDFEWANDVWDNSTTMGAIRPNLNSTDRERVFGIRDRATNFTRLGKLSCLELYADSLKSTGDVVIVAKNLTSSQNNGSSLIQGWINGLTSDQWEYANNWVCGADSAASSRYCSLDLARSLADNWQILTWEAPHHQRAVVDYCLVSEQADNSNRCGFHFSAPALCFVCVCTLLGCLFVLLVARTQNVKSIVTIGDAITSFLESPESFAIPNEDSTENSHQVQDSFFKRVFSGTKKCRVSLRSAPWSPSPSTAWYHAVCPREWFISCTFFLVGLSAVIGCLAFALVEAAGQGIPTDLSSLWQQGLGKVNGFALIQGFVHGGLTRSGFAKQVLLTNGIQLLVSCAYMIFNGILSRQLVAHEWVRLLKTDQRKPLRVSSPRGLQRSTYMLSMPFKYSLPAITLFIALHWLVSQAVFIVQTTVYQSGGGNILVPDNNGSRIGFSAISIVLVIITVLLLFCSLLAHSVVRKYQNVPPDFPRIATCSAAISAVCHPPEGDTEAYLFPLSMGIIDPGHSSHGRTNWLIISTHIYLQEPQNGSIVVQPVESKPHQDHMPEGTRISDTEALLQSSMD</sequence>
<comment type="caution">
    <text evidence="4">The sequence shown here is derived from an EMBL/GenBank/DDBJ whole genome shotgun (WGS) entry which is preliminary data.</text>
</comment>
<feature type="domain" description="DUF6536" evidence="3">
    <location>
        <begin position="70"/>
        <end position="219"/>
    </location>
</feature>
<feature type="transmembrane region" description="Helical" evidence="2">
    <location>
        <begin position="652"/>
        <end position="675"/>
    </location>
</feature>
<reference evidence="4 5" key="1">
    <citation type="submission" date="2014-02" db="EMBL/GenBank/DDBJ databases">
        <title>The genome sequence of the entomopathogenic fungus Metarhizium robertsii ARSEF 2575.</title>
        <authorList>
            <person name="Giuliano Garisto Donzelli B."/>
            <person name="Roe B.A."/>
            <person name="Macmil S.L."/>
            <person name="Krasnoff S.B."/>
            <person name="Gibson D.M."/>
        </authorList>
    </citation>
    <scope>NUCLEOTIDE SEQUENCE [LARGE SCALE GENOMIC DNA]</scope>
    <source>
        <strain evidence="4 5">ARSEF 2575</strain>
    </source>
</reference>
<protein>
    <recommendedName>
        <fullName evidence="3">DUF6536 domain-containing protein</fullName>
    </recommendedName>
</protein>
<keyword evidence="2" id="KW-0812">Transmembrane</keyword>
<organism evidence="4 5">
    <name type="scientific">Metarhizium robertsii</name>
    <dbReference type="NCBI Taxonomy" id="568076"/>
    <lineage>
        <taxon>Eukaryota</taxon>
        <taxon>Fungi</taxon>
        <taxon>Dikarya</taxon>
        <taxon>Ascomycota</taxon>
        <taxon>Pezizomycotina</taxon>
        <taxon>Sordariomycetes</taxon>
        <taxon>Hypocreomycetidae</taxon>
        <taxon>Hypocreales</taxon>
        <taxon>Clavicipitaceae</taxon>
        <taxon>Metarhizium</taxon>
    </lineage>
</organism>
<feature type="transmembrane region" description="Helical" evidence="2">
    <location>
        <begin position="180"/>
        <end position="197"/>
    </location>
</feature>
<feature type="transmembrane region" description="Helical" evidence="2">
    <location>
        <begin position="546"/>
        <end position="566"/>
    </location>
</feature>
<feature type="transmembrane region" description="Helical" evidence="2">
    <location>
        <begin position="477"/>
        <end position="500"/>
    </location>
</feature>
<evidence type="ECO:0000256" key="1">
    <source>
        <dbReference type="SAM" id="MobiDB-lite"/>
    </source>
</evidence>
<feature type="transmembrane region" description="Helical" evidence="2">
    <location>
        <begin position="124"/>
        <end position="145"/>
    </location>
</feature>
<dbReference type="PANTHER" id="PTHR35395">
    <property type="entry name" value="DUF6536 DOMAIN-CONTAINING PROTEIN"/>
    <property type="match status" value="1"/>
</dbReference>
<feature type="region of interest" description="Disordered" evidence="1">
    <location>
        <begin position="757"/>
        <end position="783"/>
    </location>
</feature>
<dbReference type="Proteomes" id="UP000030151">
    <property type="component" value="Unassembled WGS sequence"/>
</dbReference>
<gene>
    <name evidence="4" type="ORF">X797_006370</name>
</gene>
<dbReference type="EMBL" id="JELW01000013">
    <property type="protein sequence ID" value="EXV00310.1"/>
    <property type="molecule type" value="Genomic_DNA"/>
</dbReference>
<feature type="transmembrane region" description="Helical" evidence="2">
    <location>
        <begin position="374"/>
        <end position="397"/>
    </location>
</feature>
<proteinExistence type="predicted"/>
<dbReference type="eggNOG" id="ENOG502RYAY">
    <property type="taxonomic scope" value="Eukaryota"/>
</dbReference>
<evidence type="ECO:0000259" key="3">
    <source>
        <dbReference type="Pfam" id="PF20163"/>
    </source>
</evidence>
<dbReference type="AlphaFoldDB" id="A0A014QZB5"/>
<feature type="transmembrane region" description="Helical" evidence="2">
    <location>
        <begin position="610"/>
        <end position="632"/>
    </location>
</feature>
<evidence type="ECO:0000313" key="4">
    <source>
        <dbReference type="EMBL" id="EXV00310.1"/>
    </source>
</evidence>
<feature type="transmembrane region" description="Helical" evidence="2">
    <location>
        <begin position="74"/>
        <end position="93"/>
    </location>
</feature>
<feature type="compositionally biased region" description="Basic and acidic residues" evidence="1">
    <location>
        <begin position="758"/>
        <end position="773"/>
    </location>
</feature>
<dbReference type="PANTHER" id="PTHR35395:SF1">
    <property type="entry name" value="DUF6536 DOMAIN-CONTAINING PROTEIN"/>
    <property type="match status" value="1"/>
</dbReference>